<name>A0A183KWP7_9TREM</name>
<dbReference type="WBParaSite" id="SCUD_0001949401-mRNA-1">
    <property type="protein sequence ID" value="SCUD_0001949401-mRNA-1"/>
    <property type="gene ID" value="SCUD_0001949401"/>
</dbReference>
<dbReference type="Proteomes" id="UP000279833">
    <property type="component" value="Unassembled WGS sequence"/>
</dbReference>
<dbReference type="STRING" id="6186.A0A183KWP7"/>
<reference evidence="3" key="1">
    <citation type="submission" date="2016-06" db="UniProtKB">
        <authorList>
            <consortium name="WormBaseParasite"/>
        </authorList>
    </citation>
    <scope>IDENTIFICATION</scope>
</reference>
<dbReference type="AlphaFoldDB" id="A0A183KWP7"/>
<evidence type="ECO:0000313" key="3">
    <source>
        <dbReference type="WBParaSite" id="SCUD_0001949401-mRNA-1"/>
    </source>
</evidence>
<proteinExistence type="predicted"/>
<dbReference type="EMBL" id="UZAK01042608">
    <property type="protein sequence ID" value="VDP69276.1"/>
    <property type="molecule type" value="Genomic_DNA"/>
</dbReference>
<accession>A0A183KWP7</accession>
<protein>
    <submittedName>
        <fullName evidence="1 3">Uncharacterized protein</fullName>
    </submittedName>
</protein>
<keyword evidence="2" id="KW-1185">Reference proteome</keyword>
<evidence type="ECO:0000313" key="2">
    <source>
        <dbReference type="Proteomes" id="UP000279833"/>
    </source>
</evidence>
<evidence type="ECO:0000313" key="1">
    <source>
        <dbReference type="EMBL" id="VDP69276.1"/>
    </source>
</evidence>
<sequence>MIIGQITSLQFDYSLKSTNLILLIHLSLNHSLNLIELVKSDFCMNIEWNIKQITSLIQV</sequence>
<gene>
    <name evidence="1" type="ORF">SCUD_LOCUS19491</name>
</gene>
<reference evidence="1 2" key="2">
    <citation type="submission" date="2018-11" db="EMBL/GenBank/DDBJ databases">
        <authorList>
            <consortium name="Pathogen Informatics"/>
        </authorList>
    </citation>
    <scope>NUCLEOTIDE SEQUENCE [LARGE SCALE GENOMIC DNA]</scope>
    <source>
        <strain evidence="1">Dakar</strain>
        <strain evidence="2">Dakar, Senegal</strain>
    </source>
</reference>
<organism evidence="3">
    <name type="scientific">Schistosoma curassoni</name>
    <dbReference type="NCBI Taxonomy" id="6186"/>
    <lineage>
        <taxon>Eukaryota</taxon>
        <taxon>Metazoa</taxon>
        <taxon>Spiralia</taxon>
        <taxon>Lophotrochozoa</taxon>
        <taxon>Platyhelminthes</taxon>
        <taxon>Trematoda</taxon>
        <taxon>Digenea</taxon>
        <taxon>Strigeidida</taxon>
        <taxon>Schistosomatoidea</taxon>
        <taxon>Schistosomatidae</taxon>
        <taxon>Schistosoma</taxon>
    </lineage>
</organism>